<gene>
    <name evidence="4 5" type="primary">kdsB</name>
    <name evidence="5" type="ORF">DESUT3_25650</name>
</gene>
<dbReference type="NCBIfam" id="NF009905">
    <property type="entry name" value="PRK13368.1"/>
    <property type="match status" value="1"/>
</dbReference>
<dbReference type="InterPro" id="IPR029044">
    <property type="entry name" value="Nucleotide-diphossugar_trans"/>
</dbReference>
<dbReference type="SUPFAM" id="SSF53448">
    <property type="entry name" value="Nucleotide-diphospho-sugar transferases"/>
    <property type="match status" value="1"/>
</dbReference>
<keyword evidence="6" id="KW-1185">Reference proteome</keyword>
<evidence type="ECO:0000313" key="5">
    <source>
        <dbReference type="EMBL" id="BCR05496.1"/>
    </source>
</evidence>
<reference evidence="5 6" key="2">
    <citation type="journal article" date="2021" name="Int. J. Syst. Evol. Microbiol.">
        <title>Isolation and Polyphasic Characterization of Desulfuromonas versatilis sp. Nov., an Electrogenic Bacteria Capable of Versatile Metabolism Isolated from a Graphene Oxide-Reducing Enrichment Culture.</title>
        <authorList>
            <person name="Xie L."/>
            <person name="Yoshida N."/>
            <person name="Ishii S."/>
            <person name="Meng L."/>
        </authorList>
    </citation>
    <scope>NUCLEOTIDE SEQUENCE [LARGE SCALE GENOMIC DNA]</scope>
    <source>
        <strain evidence="5 6">NIT-T3</strain>
    </source>
</reference>
<dbReference type="EMBL" id="AP024355">
    <property type="protein sequence ID" value="BCR05496.1"/>
    <property type="molecule type" value="Genomic_DNA"/>
</dbReference>
<dbReference type="RefSeq" id="WP_221248915.1">
    <property type="nucleotide sequence ID" value="NZ_AP024355.1"/>
</dbReference>
<dbReference type="NCBIfam" id="NF003950">
    <property type="entry name" value="PRK05450.1-3"/>
    <property type="match status" value="1"/>
</dbReference>
<comment type="function">
    <text evidence="4">Activates KDO (a required 8-carbon sugar) for incorporation into bacterial lipopolysaccharide in Gram-negative bacteria.</text>
</comment>
<dbReference type="CDD" id="cd02517">
    <property type="entry name" value="CMP-KDO-Synthetase"/>
    <property type="match status" value="1"/>
</dbReference>
<protein>
    <recommendedName>
        <fullName evidence="4">3-deoxy-manno-octulosonate cytidylyltransferase</fullName>
        <ecNumber evidence="4">2.7.7.38</ecNumber>
    </recommendedName>
    <alternativeName>
        <fullName evidence="4">CMP-2-keto-3-deoxyoctulosonic acid synthase</fullName>
        <shortName evidence="4">CKS</shortName>
        <shortName evidence="4">CMP-KDO synthase</shortName>
    </alternativeName>
</protein>
<dbReference type="NCBIfam" id="TIGR00466">
    <property type="entry name" value="kdsB"/>
    <property type="match status" value="1"/>
</dbReference>
<dbReference type="EC" id="2.7.7.38" evidence="4"/>
<comment type="catalytic activity">
    <reaction evidence="4">
        <text>3-deoxy-alpha-D-manno-oct-2-ulosonate + CTP = CMP-3-deoxy-beta-D-manno-octulosonate + diphosphate</text>
        <dbReference type="Rhea" id="RHEA:23448"/>
        <dbReference type="ChEBI" id="CHEBI:33019"/>
        <dbReference type="ChEBI" id="CHEBI:37563"/>
        <dbReference type="ChEBI" id="CHEBI:85986"/>
        <dbReference type="ChEBI" id="CHEBI:85987"/>
        <dbReference type="EC" id="2.7.7.38"/>
    </reaction>
</comment>
<dbReference type="Pfam" id="PF02348">
    <property type="entry name" value="CTP_transf_3"/>
    <property type="match status" value="1"/>
</dbReference>
<sequence>MRVTALIPARYASSRFPGKPLAEIAGKPMIQWVYERTSRSALVDRVIVATDDERIRQAVQAFGGEVQMTRSDHPTGTDRLAEVAARIETDIVVNVQGDEPLIDPRMIDMAVEPLTTDPSIPMGTLKTPIASVEEFLNPNVVKVVTDREGFALYFSRAPIPHPRDFADGLQEQFQELQACKHIGLYVYRRDFLLAYPGLPVTPLENLEKLEQLRALEHGHKIRVVETSLSSLGVDTPEDLEKVREYLKINRI</sequence>
<comment type="similarity">
    <text evidence="4">Belongs to the KdsB family.</text>
</comment>
<dbReference type="InterPro" id="IPR003329">
    <property type="entry name" value="Cytidylyl_trans"/>
</dbReference>
<dbReference type="PANTHER" id="PTHR42866:SF2">
    <property type="entry name" value="3-DEOXY-MANNO-OCTULOSONATE CYTIDYLYLTRANSFERASE, MITOCHONDRIAL"/>
    <property type="match status" value="1"/>
</dbReference>
<dbReference type="GO" id="GO:0016779">
    <property type="term" value="F:nucleotidyltransferase activity"/>
    <property type="evidence" value="ECO:0007669"/>
    <property type="project" value="UniProtKB-KW"/>
</dbReference>
<proteinExistence type="inferred from homology"/>
<dbReference type="PANTHER" id="PTHR42866">
    <property type="entry name" value="3-DEOXY-MANNO-OCTULOSONATE CYTIDYLYLTRANSFERASE"/>
    <property type="match status" value="1"/>
</dbReference>
<evidence type="ECO:0000313" key="6">
    <source>
        <dbReference type="Proteomes" id="UP001319827"/>
    </source>
</evidence>
<accession>A0ABM8HR13</accession>
<evidence type="ECO:0000256" key="3">
    <source>
        <dbReference type="ARBA" id="ARBA00022985"/>
    </source>
</evidence>
<organism evidence="5 6">
    <name type="scientific">Desulfuromonas versatilis</name>
    <dbReference type="NCBI Taxonomy" id="2802975"/>
    <lineage>
        <taxon>Bacteria</taxon>
        <taxon>Pseudomonadati</taxon>
        <taxon>Thermodesulfobacteriota</taxon>
        <taxon>Desulfuromonadia</taxon>
        <taxon>Desulfuromonadales</taxon>
        <taxon>Desulfuromonadaceae</taxon>
        <taxon>Desulfuromonas</taxon>
    </lineage>
</organism>
<comment type="subcellular location">
    <subcellularLocation>
        <location evidence="4">Cytoplasm</location>
    </subcellularLocation>
</comment>
<evidence type="ECO:0000256" key="4">
    <source>
        <dbReference type="HAMAP-Rule" id="MF_00057"/>
    </source>
</evidence>
<name>A0ABM8HR13_9BACT</name>
<dbReference type="Gene3D" id="3.90.550.10">
    <property type="entry name" value="Spore Coat Polysaccharide Biosynthesis Protein SpsA, Chain A"/>
    <property type="match status" value="1"/>
</dbReference>
<dbReference type="InterPro" id="IPR004528">
    <property type="entry name" value="KdsB"/>
</dbReference>
<keyword evidence="4" id="KW-0963">Cytoplasm</keyword>
<evidence type="ECO:0000256" key="1">
    <source>
        <dbReference type="ARBA" id="ARBA00022679"/>
    </source>
</evidence>
<keyword evidence="2 4" id="KW-0548">Nucleotidyltransferase</keyword>
<reference evidence="5 6" key="1">
    <citation type="journal article" date="2016" name="C (Basel)">
        <title>Selective Growth of and Electricity Production by Marine Exoelectrogenic Bacteria in Self-Aggregated Hydrogel of Microbially Reduced Graphene Oxide.</title>
        <authorList>
            <person name="Yoshida N."/>
            <person name="Goto Y."/>
            <person name="Miyata Y."/>
        </authorList>
    </citation>
    <scope>NUCLEOTIDE SEQUENCE [LARGE SCALE GENOMIC DNA]</scope>
    <source>
        <strain evidence="5 6">NIT-T3</strain>
    </source>
</reference>
<evidence type="ECO:0000256" key="2">
    <source>
        <dbReference type="ARBA" id="ARBA00022695"/>
    </source>
</evidence>
<dbReference type="HAMAP" id="MF_00057">
    <property type="entry name" value="KdsB"/>
    <property type="match status" value="1"/>
</dbReference>
<keyword evidence="3 4" id="KW-0448">Lipopolysaccharide biosynthesis</keyword>
<keyword evidence="1 4" id="KW-0808">Transferase</keyword>
<comment type="pathway">
    <text evidence="4">Nucleotide-sugar biosynthesis; CMP-3-deoxy-D-manno-octulosonate biosynthesis; CMP-3-deoxy-D-manno-octulosonate from 3-deoxy-D-manno-octulosonate and CTP: step 1/1.</text>
</comment>
<dbReference type="NCBIfam" id="NF003952">
    <property type="entry name" value="PRK05450.1-5"/>
    <property type="match status" value="1"/>
</dbReference>
<dbReference type="Proteomes" id="UP001319827">
    <property type="component" value="Chromosome"/>
</dbReference>